<feature type="non-terminal residue" evidence="6">
    <location>
        <position position="385"/>
    </location>
</feature>
<dbReference type="InterPro" id="IPR001460">
    <property type="entry name" value="PCN-bd_Tpept"/>
</dbReference>
<dbReference type="InterPro" id="IPR036138">
    <property type="entry name" value="PBP_dimer_sf"/>
</dbReference>
<feature type="domain" description="Penicillin-binding protein dimerisation" evidence="5">
    <location>
        <begin position="56"/>
        <end position="182"/>
    </location>
</feature>
<dbReference type="InterPro" id="IPR005311">
    <property type="entry name" value="PBP_dimer"/>
</dbReference>
<reference evidence="6" key="1">
    <citation type="submission" date="2018-06" db="EMBL/GenBank/DDBJ databases">
        <authorList>
            <person name="Zhirakovskaya E."/>
        </authorList>
    </citation>
    <scope>NUCLEOTIDE SEQUENCE</scope>
</reference>
<sequence length="385" mass="43710">MGNNKKVILPRVYLVYFLTLIFGFLIIGKMMYIRYKEGPALVAKAQKQEIKIFSLKADRGNILSDKDNLLATSVPVFEIRMDVASGHISNALFDRNIDSLAYRLASLFKDRSQAFYRKILRKARAQGNRYLLIHRHVNYSQLKQLRTFPIFRKGKNKGGFIAIQKTKRRLPFGQLAARTIGYENRKEHLFVGLEGAYSNVLTGVNGKQIRRRINDGAWLPIHDENEIEPQNGKDVLTTLDMNLQDVAENALLKQMIKHEAEMGTAVLMQVKTGDIKAIANLRYNKNSGTYLESYNMAIGEKYEPGSTFKLASVISALDDHKFKLSDTVSVKKGYVVYYGRTLRDVHVIGDGMITIRQAFEHSSNVGISKVIQKAYKNDPSKFIAH</sequence>
<dbReference type="GO" id="GO:0051301">
    <property type="term" value="P:cell division"/>
    <property type="evidence" value="ECO:0007669"/>
    <property type="project" value="UniProtKB-KW"/>
</dbReference>
<keyword evidence="6" id="KW-0132">Cell division</keyword>
<protein>
    <submittedName>
        <fullName evidence="6">Cell division protein FtsI [Peptidoglycan synthetase]</fullName>
        <ecNumber evidence="6">2.4.1.129</ecNumber>
    </submittedName>
</protein>
<dbReference type="EC" id="2.4.1.129" evidence="6"/>
<dbReference type="Gene3D" id="3.40.710.10">
    <property type="entry name" value="DD-peptidase/beta-lactamase superfamily"/>
    <property type="match status" value="1"/>
</dbReference>
<dbReference type="InterPro" id="IPR012338">
    <property type="entry name" value="Beta-lactam/transpept-like"/>
</dbReference>
<dbReference type="GO" id="GO:0008658">
    <property type="term" value="F:penicillin binding"/>
    <property type="evidence" value="ECO:0007669"/>
    <property type="project" value="InterPro"/>
</dbReference>
<dbReference type="SUPFAM" id="SSF56519">
    <property type="entry name" value="Penicillin binding protein dimerisation domain"/>
    <property type="match status" value="1"/>
</dbReference>
<comment type="subcellular location">
    <subcellularLocation>
        <location evidence="1">Membrane</location>
    </subcellularLocation>
</comment>
<dbReference type="Gene3D" id="3.30.450.330">
    <property type="match status" value="1"/>
</dbReference>
<dbReference type="SUPFAM" id="SSF56601">
    <property type="entry name" value="beta-lactamase/transpeptidase-like"/>
    <property type="match status" value="1"/>
</dbReference>
<evidence type="ECO:0000256" key="1">
    <source>
        <dbReference type="ARBA" id="ARBA00004370"/>
    </source>
</evidence>
<keyword evidence="2 3" id="KW-0472">Membrane</keyword>
<dbReference type="EMBL" id="UOET01000085">
    <property type="protein sequence ID" value="VAW27183.1"/>
    <property type="molecule type" value="Genomic_DNA"/>
</dbReference>
<dbReference type="Gene3D" id="3.90.1310.10">
    <property type="entry name" value="Penicillin-binding protein 2a (Domain 2)"/>
    <property type="match status" value="1"/>
</dbReference>
<gene>
    <name evidence="6" type="ORF">MNBD_BACTEROID07-408</name>
</gene>
<feature type="transmembrane region" description="Helical" evidence="3">
    <location>
        <begin position="12"/>
        <end position="32"/>
    </location>
</feature>
<evidence type="ECO:0000313" key="6">
    <source>
        <dbReference type="EMBL" id="VAW27183.1"/>
    </source>
</evidence>
<name>A0A3B0UFR1_9ZZZZ</name>
<evidence type="ECO:0000256" key="2">
    <source>
        <dbReference type="ARBA" id="ARBA00023136"/>
    </source>
</evidence>
<accession>A0A3B0UFR1</accession>
<evidence type="ECO:0000256" key="3">
    <source>
        <dbReference type="SAM" id="Phobius"/>
    </source>
</evidence>
<dbReference type="InterPro" id="IPR050515">
    <property type="entry name" value="Beta-lactam/transpept"/>
</dbReference>
<feature type="domain" description="Penicillin-binding protein transpeptidase" evidence="4">
    <location>
        <begin position="263"/>
        <end position="373"/>
    </location>
</feature>
<evidence type="ECO:0000259" key="4">
    <source>
        <dbReference type="Pfam" id="PF00905"/>
    </source>
</evidence>
<keyword evidence="3" id="KW-0812">Transmembrane</keyword>
<dbReference type="GO" id="GO:0071555">
    <property type="term" value="P:cell wall organization"/>
    <property type="evidence" value="ECO:0007669"/>
    <property type="project" value="TreeGrafter"/>
</dbReference>
<dbReference type="GO" id="GO:0005886">
    <property type="term" value="C:plasma membrane"/>
    <property type="evidence" value="ECO:0007669"/>
    <property type="project" value="TreeGrafter"/>
</dbReference>
<organism evidence="6">
    <name type="scientific">hydrothermal vent metagenome</name>
    <dbReference type="NCBI Taxonomy" id="652676"/>
    <lineage>
        <taxon>unclassified sequences</taxon>
        <taxon>metagenomes</taxon>
        <taxon>ecological metagenomes</taxon>
    </lineage>
</organism>
<dbReference type="PANTHER" id="PTHR30627">
    <property type="entry name" value="PEPTIDOGLYCAN D,D-TRANSPEPTIDASE"/>
    <property type="match status" value="1"/>
</dbReference>
<dbReference type="Pfam" id="PF03717">
    <property type="entry name" value="PBP_dimer"/>
    <property type="match status" value="1"/>
</dbReference>
<keyword evidence="3" id="KW-1133">Transmembrane helix</keyword>
<keyword evidence="6" id="KW-0808">Transferase</keyword>
<keyword evidence="6" id="KW-0328">Glycosyltransferase</keyword>
<dbReference type="PANTHER" id="PTHR30627:SF1">
    <property type="entry name" value="PEPTIDOGLYCAN D,D-TRANSPEPTIDASE FTSI"/>
    <property type="match status" value="1"/>
</dbReference>
<dbReference type="GO" id="GO:0016757">
    <property type="term" value="F:glycosyltransferase activity"/>
    <property type="evidence" value="ECO:0007669"/>
    <property type="project" value="UniProtKB-KW"/>
</dbReference>
<proteinExistence type="predicted"/>
<dbReference type="AlphaFoldDB" id="A0A3B0UFR1"/>
<keyword evidence="6" id="KW-0131">Cell cycle</keyword>
<dbReference type="Pfam" id="PF00905">
    <property type="entry name" value="Transpeptidase"/>
    <property type="match status" value="1"/>
</dbReference>
<evidence type="ECO:0000259" key="5">
    <source>
        <dbReference type="Pfam" id="PF03717"/>
    </source>
</evidence>